<proteinExistence type="predicted"/>
<protein>
    <submittedName>
        <fullName evidence="1">VIR protein</fullName>
    </submittedName>
</protein>
<dbReference type="VEuPathDB" id="PlasmoDB:PVP01_0001240"/>
<evidence type="ECO:0000313" key="1">
    <source>
        <dbReference type="EMBL" id="VUZ99409.1"/>
    </source>
</evidence>
<accession>A0A565A643</accession>
<dbReference type="VEuPathDB" id="PlasmoDB:PVPAM_000026600"/>
<dbReference type="AlphaFoldDB" id="A0A565A643"/>
<dbReference type="OrthoDB" id="10421034at2759"/>
<dbReference type="VEuPathDB" id="PlasmoDB:PVW1_100014700"/>
<gene>
    <name evidence="1" type="ORF">PVP01_0001240</name>
</gene>
<dbReference type="EMBL" id="FLZR02000002">
    <property type="protein sequence ID" value="VUZ99409.1"/>
    <property type="molecule type" value="Genomic_DNA"/>
</dbReference>
<organism evidence="1">
    <name type="scientific">Plasmodium vivax</name>
    <name type="common">malaria parasite P. vivax</name>
    <dbReference type="NCBI Taxonomy" id="5855"/>
    <lineage>
        <taxon>Eukaryota</taxon>
        <taxon>Sar</taxon>
        <taxon>Alveolata</taxon>
        <taxon>Apicomplexa</taxon>
        <taxon>Aconoidasida</taxon>
        <taxon>Haemosporida</taxon>
        <taxon>Plasmodiidae</taxon>
        <taxon>Plasmodium</taxon>
        <taxon>Plasmodium (Plasmodium)</taxon>
    </lineage>
</organism>
<reference evidence="1" key="1">
    <citation type="submission" date="2016-07" db="EMBL/GenBank/DDBJ databases">
        <authorList>
            <consortium name="Pathogen Informatics"/>
        </authorList>
    </citation>
    <scope>NUCLEOTIDE SEQUENCE</scope>
</reference>
<sequence length="329" mass="38029">MDNYPFLSNMVAAYEEFNKDVIDEEKKIGVTLIRNAKRIVGYRDMDNHVYEKLIRNLSKLLNQEYRKISNTDYCAFLYQWYCSSRGKKKCQYYSYDKDYENSINIIKLQNFHHNVDTIRDILIKKSEPQERNSQYCYAQRYANECVKIYRNIHDEFCSGDKSYLTKNQKTCTQLTTFNSIYTTFLFNQGDIYKKIPDLSSSENEKHFGCPSDKPAPGTDLIQGLGEELEMASQSGPGHGSISDSAKQSESTIPFNATAVVGTMIGIPPFLGLIYRFTPVGTTFRIKNNKSINVFNNLDEQIEKELYYPRHETAAINYNHARYNVAYGPV</sequence>
<dbReference type="Proteomes" id="UP000220605">
    <property type="component" value="Unassembled WGS sequence"/>
</dbReference>
<name>A0A565A643_PLAVI</name>